<reference evidence="1 2" key="1">
    <citation type="submission" date="2013-01" db="EMBL/GenBank/DDBJ databases">
        <authorList>
            <person name="Harkins D.M."/>
            <person name="Durkin A.S."/>
            <person name="Brinkac L.M."/>
            <person name="Haft D.H."/>
            <person name="Selengut J.D."/>
            <person name="Sanka R."/>
            <person name="DePew J."/>
            <person name="Purushe J."/>
            <person name="Hospenthal D.R."/>
            <person name="Murray C.K."/>
            <person name="Pimentel G."/>
            <person name="Wasfy M."/>
            <person name="Vinetz J.M."/>
            <person name="Sutton G.G."/>
            <person name="Nierman W.C."/>
            <person name="Fouts D.E."/>
        </authorList>
    </citation>
    <scope>NUCLEOTIDE SEQUENCE [LARGE SCALE GENOMIC DNA]</scope>
    <source>
        <strain evidence="1 2">2006001855</strain>
    </source>
</reference>
<proteinExistence type="predicted"/>
<sequence length="46" mass="5673">MSANPLFRRRILDTLLCRDEQRLFQKTEVLPFRRAEDFRDKLYEGK</sequence>
<comment type="caution">
    <text evidence="1">The sequence shown here is derived from an EMBL/GenBank/DDBJ whole genome shotgun (WGS) entry which is preliminary data.</text>
</comment>
<evidence type="ECO:0000313" key="1">
    <source>
        <dbReference type="EMBL" id="EMM74770.1"/>
    </source>
</evidence>
<gene>
    <name evidence="1" type="ORF">LEP1GSC038_0823</name>
</gene>
<organism evidence="1 2">
    <name type="scientific">Leptospira weilii str. 2006001855</name>
    <dbReference type="NCBI Taxonomy" id="996804"/>
    <lineage>
        <taxon>Bacteria</taxon>
        <taxon>Pseudomonadati</taxon>
        <taxon>Spirochaetota</taxon>
        <taxon>Spirochaetia</taxon>
        <taxon>Leptospirales</taxon>
        <taxon>Leptospiraceae</taxon>
        <taxon>Leptospira</taxon>
    </lineage>
</organism>
<accession>M6FQI9</accession>
<evidence type="ECO:0000313" key="2">
    <source>
        <dbReference type="Proteomes" id="UP000012101"/>
    </source>
</evidence>
<protein>
    <submittedName>
        <fullName evidence="1">Uncharacterized protein</fullName>
    </submittedName>
</protein>
<dbReference type="AlphaFoldDB" id="M6FQI9"/>
<name>M6FQI9_9LEPT</name>
<dbReference type="EMBL" id="AFJM02000002">
    <property type="protein sequence ID" value="EMM74770.1"/>
    <property type="molecule type" value="Genomic_DNA"/>
</dbReference>
<dbReference type="Proteomes" id="UP000012101">
    <property type="component" value="Unassembled WGS sequence"/>
</dbReference>